<dbReference type="Gene3D" id="1.25.40.90">
    <property type="match status" value="1"/>
</dbReference>
<dbReference type="InterPro" id="IPR006569">
    <property type="entry name" value="CID_dom"/>
</dbReference>
<dbReference type="AlphaFoldDB" id="B7G2S0"/>
<reference evidence="5" key="2">
    <citation type="submission" date="2008-08" db="EMBL/GenBank/DDBJ databases">
        <authorList>
            <consortium name="Diatom Consortium"/>
            <person name="Grigoriev I."/>
            <person name="Grimwood J."/>
            <person name="Kuo A."/>
            <person name="Otillar R.P."/>
            <person name="Salamov A."/>
            <person name="Detter J.C."/>
            <person name="Lindquist E."/>
            <person name="Shapiro H."/>
            <person name="Lucas S."/>
            <person name="Glavina del Rio T."/>
            <person name="Pitluck S."/>
            <person name="Rokhsar D."/>
            <person name="Bowler C."/>
        </authorList>
    </citation>
    <scope>GENOME REANNOTATION</scope>
    <source>
        <strain evidence="5">CCAP 1055/1</strain>
    </source>
</reference>
<dbReference type="InParanoid" id="B7G2S0"/>
<dbReference type="KEGG" id="pti:PHATRDRAFT_47180"/>
<dbReference type="CDD" id="cd16982">
    <property type="entry name" value="CID_Pcf11"/>
    <property type="match status" value="1"/>
</dbReference>
<protein>
    <recommendedName>
        <fullName evidence="3">CID domain-containing protein</fullName>
    </recommendedName>
</protein>
<dbReference type="OMA" id="DESTHAM"/>
<evidence type="ECO:0000313" key="4">
    <source>
        <dbReference type="EMBL" id="EEC47353.1"/>
    </source>
</evidence>
<dbReference type="PANTHER" id="PTHR15921:SF3">
    <property type="entry name" value="PRE-MRNA CLEAVAGE COMPLEX 2 PROTEIN PCF11"/>
    <property type="match status" value="1"/>
</dbReference>
<evidence type="ECO:0000259" key="3">
    <source>
        <dbReference type="PROSITE" id="PS51391"/>
    </source>
</evidence>
<dbReference type="GO" id="GO:0005737">
    <property type="term" value="C:cytoplasm"/>
    <property type="evidence" value="ECO:0007669"/>
    <property type="project" value="TreeGrafter"/>
</dbReference>
<dbReference type="GeneID" id="7201957"/>
<name>B7G2S0_PHATC</name>
<dbReference type="GO" id="GO:0031124">
    <property type="term" value="P:mRNA 3'-end processing"/>
    <property type="evidence" value="ECO:0007669"/>
    <property type="project" value="InterPro"/>
</dbReference>
<dbReference type="Pfam" id="PF04818">
    <property type="entry name" value="CID"/>
    <property type="match status" value="1"/>
</dbReference>
<gene>
    <name evidence="4" type="ORF">PHATRDRAFT_47180</name>
</gene>
<keyword evidence="2" id="KW-0732">Signal</keyword>
<evidence type="ECO:0000256" key="1">
    <source>
        <dbReference type="SAM" id="MobiDB-lite"/>
    </source>
</evidence>
<dbReference type="GO" id="GO:0003729">
    <property type="term" value="F:mRNA binding"/>
    <property type="evidence" value="ECO:0007669"/>
    <property type="project" value="InterPro"/>
</dbReference>
<feature type="compositionally biased region" description="Polar residues" evidence="1">
    <location>
        <begin position="510"/>
        <end position="528"/>
    </location>
</feature>
<dbReference type="GO" id="GO:0005849">
    <property type="term" value="C:mRNA cleavage factor complex"/>
    <property type="evidence" value="ECO:0007669"/>
    <property type="project" value="TreeGrafter"/>
</dbReference>
<dbReference type="PANTHER" id="PTHR15921">
    <property type="entry name" value="PRE-MRNA CLEAVAGE COMPLEX II"/>
    <property type="match status" value="1"/>
</dbReference>
<dbReference type="InterPro" id="IPR008942">
    <property type="entry name" value="ENTH_VHS"/>
</dbReference>
<dbReference type="Pfam" id="PF23228">
    <property type="entry name" value="zf_PCFS4"/>
    <property type="match status" value="1"/>
</dbReference>
<dbReference type="PaxDb" id="2850-Phatr47180"/>
<dbReference type="GO" id="GO:0006369">
    <property type="term" value="P:termination of RNA polymerase II transcription"/>
    <property type="evidence" value="ECO:0007669"/>
    <property type="project" value="InterPro"/>
</dbReference>
<sequence length="610" mass="68516">MCLSRVDRLILFMQKTCLIRIWVFLLTVSQTAAAKATDSASFIVNPSRQFHHRDRRKIIDIMAAHEPIEVEDDEESIDEEQLEDYEDMVEQLGSFPDKVKINSLSMVAEDHADSKKSAMAIYNTIRKQLLGTSQDKMLPLVYVLDSILKNAKGEYIPIVEDDAANWIPEVHRRLHDSERIKLQKVWRTWSEFKIFSTDHLRAMGLCFDERVSDKAIGSSAAKVAGISRTKDGSLLLPSSLRREMQNVLDDMQNDIQNELDKVSLERLAELNPDLLANIKQIAEDAIRHGSGGSNANDTSSTSSILPAFFAETRPQDVLDQSKAWSELSWNPLEGSHDVVSRLQQLVREGASPDVCYTRTEVIAMTDYLATASATASLVTAAMERLQNQADRKENKSNLSFPGVDAAVGSSMPVGGFAIDKSLFSNDGIKQKNAAVVSILYEVGLPFMSSADGRRFRTQLELSKHLDALFKRNQLEKAMARTEERGWYATDLVWTFATKEKDLQTTEVKEQSTIGATTTGDEFDPDNSTVPADEMRDRCVICGINFKMFFDNEEGMYKYSNCREIEVLNDEVVVNDSELMLVHITCWRGLGSPEVLTMDQALQETIVNLKL</sequence>
<evidence type="ECO:0000256" key="2">
    <source>
        <dbReference type="SAM" id="SignalP"/>
    </source>
</evidence>
<evidence type="ECO:0000313" key="5">
    <source>
        <dbReference type="Proteomes" id="UP000000759"/>
    </source>
</evidence>
<dbReference type="RefSeq" id="XP_002181430.1">
    <property type="nucleotide sequence ID" value="XM_002181394.1"/>
</dbReference>
<dbReference type="eggNOG" id="KOG2071">
    <property type="taxonomic scope" value="Eukaryota"/>
</dbReference>
<dbReference type="InterPro" id="IPR047415">
    <property type="entry name" value="Pcf11_CID"/>
</dbReference>
<feature type="signal peptide" evidence="2">
    <location>
        <begin position="1"/>
        <end position="33"/>
    </location>
</feature>
<proteinExistence type="predicted"/>
<dbReference type="SUPFAM" id="SSF48464">
    <property type="entry name" value="ENTH/VHS domain"/>
    <property type="match status" value="1"/>
</dbReference>
<organism evidence="4 5">
    <name type="scientific">Phaeodactylum tricornutum (strain CCAP 1055/1)</name>
    <dbReference type="NCBI Taxonomy" id="556484"/>
    <lineage>
        <taxon>Eukaryota</taxon>
        <taxon>Sar</taxon>
        <taxon>Stramenopiles</taxon>
        <taxon>Ochrophyta</taxon>
        <taxon>Bacillariophyta</taxon>
        <taxon>Bacillariophyceae</taxon>
        <taxon>Bacillariophycidae</taxon>
        <taxon>Naviculales</taxon>
        <taxon>Phaeodactylaceae</taxon>
        <taxon>Phaeodactylum</taxon>
    </lineage>
</organism>
<keyword evidence="5" id="KW-1185">Reference proteome</keyword>
<dbReference type="PROSITE" id="PS51391">
    <property type="entry name" value="CID"/>
    <property type="match status" value="1"/>
</dbReference>
<dbReference type="OrthoDB" id="343582at2759"/>
<accession>B7G2S0</accession>
<dbReference type="SMART" id="SM00582">
    <property type="entry name" value="RPR"/>
    <property type="match status" value="1"/>
</dbReference>
<feature type="domain" description="CID" evidence="3">
    <location>
        <begin position="77"/>
        <end position="211"/>
    </location>
</feature>
<feature type="chain" id="PRO_5002852939" description="CID domain-containing protein" evidence="2">
    <location>
        <begin position="34"/>
        <end position="610"/>
    </location>
</feature>
<dbReference type="Proteomes" id="UP000000759">
    <property type="component" value="Chromosome 12"/>
</dbReference>
<dbReference type="HOGENOM" id="CLU_029752_0_0_1"/>
<reference evidence="4 5" key="1">
    <citation type="journal article" date="2008" name="Nature">
        <title>The Phaeodactylum genome reveals the evolutionary history of diatom genomes.</title>
        <authorList>
            <person name="Bowler C."/>
            <person name="Allen A.E."/>
            <person name="Badger J.H."/>
            <person name="Grimwood J."/>
            <person name="Jabbari K."/>
            <person name="Kuo A."/>
            <person name="Maheswari U."/>
            <person name="Martens C."/>
            <person name="Maumus F."/>
            <person name="Otillar R.P."/>
            <person name="Rayko E."/>
            <person name="Salamov A."/>
            <person name="Vandepoele K."/>
            <person name="Beszteri B."/>
            <person name="Gruber A."/>
            <person name="Heijde M."/>
            <person name="Katinka M."/>
            <person name="Mock T."/>
            <person name="Valentin K."/>
            <person name="Verret F."/>
            <person name="Berges J.A."/>
            <person name="Brownlee C."/>
            <person name="Cadoret J.P."/>
            <person name="Chiovitti A."/>
            <person name="Choi C.J."/>
            <person name="Coesel S."/>
            <person name="De Martino A."/>
            <person name="Detter J.C."/>
            <person name="Durkin C."/>
            <person name="Falciatore A."/>
            <person name="Fournet J."/>
            <person name="Haruta M."/>
            <person name="Huysman M.J."/>
            <person name="Jenkins B.D."/>
            <person name="Jiroutova K."/>
            <person name="Jorgensen R.E."/>
            <person name="Joubert Y."/>
            <person name="Kaplan A."/>
            <person name="Kroger N."/>
            <person name="Kroth P.G."/>
            <person name="La Roche J."/>
            <person name="Lindquist E."/>
            <person name="Lommer M."/>
            <person name="Martin-Jezequel V."/>
            <person name="Lopez P.J."/>
            <person name="Lucas S."/>
            <person name="Mangogna M."/>
            <person name="McGinnis K."/>
            <person name="Medlin L.K."/>
            <person name="Montsant A."/>
            <person name="Oudot-Le Secq M.P."/>
            <person name="Napoli C."/>
            <person name="Obornik M."/>
            <person name="Parker M.S."/>
            <person name="Petit J.L."/>
            <person name="Porcel B.M."/>
            <person name="Poulsen N."/>
            <person name="Robison M."/>
            <person name="Rychlewski L."/>
            <person name="Rynearson T.A."/>
            <person name="Schmutz J."/>
            <person name="Shapiro H."/>
            <person name="Siaut M."/>
            <person name="Stanley M."/>
            <person name="Sussman M.R."/>
            <person name="Taylor A.R."/>
            <person name="Vardi A."/>
            <person name="von Dassow P."/>
            <person name="Vyverman W."/>
            <person name="Willis A."/>
            <person name="Wyrwicz L.S."/>
            <person name="Rokhsar D.S."/>
            <person name="Weissenbach J."/>
            <person name="Armbrust E.V."/>
            <person name="Green B.R."/>
            <person name="Van de Peer Y."/>
            <person name="Grigoriev I.V."/>
        </authorList>
    </citation>
    <scope>NUCLEOTIDE SEQUENCE [LARGE SCALE GENOMIC DNA]</scope>
    <source>
        <strain evidence="4 5">CCAP 1055/1</strain>
    </source>
</reference>
<feature type="region of interest" description="Disordered" evidence="1">
    <location>
        <begin position="506"/>
        <end position="528"/>
    </location>
</feature>
<dbReference type="GO" id="GO:0000993">
    <property type="term" value="F:RNA polymerase II complex binding"/>
    <property type="evidence" value="ECO:0007669"/>
    <property type="project" value="InterPro"/>
</dbReference>
<dbReference type="InterPro" id="IPR057242">
    <property type="entry name" value="PCFS4-like"/>
</dbReference>
<dbReference type="InterPro" id="IPR045154">
    <property type="entry name" value="PCF11-like"/>
</dbReference>
<dbReference type="EMBL" id="CM000614">
    <property type="protein sequence ID" value="EEC47353.1"/>
    <property type="molecule type" value="Genomic_DNA"/>
</dbReference>